<evidence type="ECO:0000259" key="2">
    <source>
        <dbReference type="Pfam" id="PF17131"/>
    </source>
</evidence>
<protein>
    <submittedName>
        <fullName evidence="3">Outer membrane lipoprotein-sorting protein</fullName>
    </submittedName>
</protein>
<dbReference type="Pfam" id="PF17131">
    <property type="entry name" value="LolA_like"/>
    <property type="match status" value="1"/>
</dbReference>
<feature type="signal peptide" evidence="1">
    <location>
        <begin position="1"/>
        <end position="24"/>
    </location>
</feature>
<accession>A0A2G6K934</accession>
<sequence>MKTYRIIIALMALFGIVTSLSAHAQELTVDEIINKANLASYYAGDDGKADVEMVITDKNGQERTREFTILRKNVEKGGEQKFYVYFNRPADVRKMVFMVWKNIDKDDDRWLYMASLDLVKRIAAGDKRTSFVGSDFVYEDVSGRSLSEDEHTLVEHKDGYYKIHNVPKNPGDVEFTHYDIWINDQTFLPEKAEYYKGETLYRIVTAEKVETIDGFPTVLESKVENLETGGTTVNTFSNIQYNIGVPDKTFTERSLRRAPKKWLKK</sequence>
<feature type="chain" id="PRO_5013788244" evidence="1">
    <location>
        <begin position="25"/>
        <end position="265"/>
    </location>
</feature>
<dbReference type="CDD" id="cd16329">
    <property type="entry name" value="LolA_like"/>
    <property type="match status" value="1"/>
</dbReference>
<dbReference type="EMBL" id="PDSK01000117">
    <property type="protein sequence ID" value="PIE32155.1"/>
    <property type="molecule type" value="Genomic_DNA"/>
</dbReference>
<reference evidence="3 4" key="1">
    <citation type="submission" date="2017-10" db="EMBL/GenBank/DDBJ databases">
        <title>Novel microbial diversity and functional potential in the marine mammal oral microbiome.</title>
        <authorList>
            <person name="Dudek N.K."/>
            <person name="Sun C.L."/>
            <person name="Burstein D."/>
            <person name="Kantor R.S."/>
            <person name="Aliaga Goltsman D.S."/>
            <person name="Bik E.M."/>
            <person name="Thomas B.C."/>
            <person name="Banfield J.F."/>
            <person name="Relman D.A."/>
        </authorList>
    </citation>
    <scope>NUCLEOTIDE SEQUENCE [LARGE SCALE GENOMIC DNA]</scope>
    <source>
        <strain evidence="3">DOLJORAL78_47_16</strain>
    </source>
</reference>
<feature type="domain" description="Uncharacterized protein TP-0789" evidence="2">
    <location>
        <begin position="78"/>
        <end position="257"/>
    </location>
</feature>
<evidence type="ECO:0000256" key="1">
    <source>
        <dbReference type="SAM" id="SignalP"/>
    </source>
</evidence>
<proteinExistence type="predicted"/>
<gene>
    <name evidence="3" type="ORF">CSA56_16225</name>
</gene>
<keyword evidence="3" id="KW-0449">Lipoprotein</keyword>
<evidence type="ECO:0000313" key="3">
    <source>
        <dbReference type="EMBL" id="PIE32155.1"/>
    </source>
</evidence>
<dbReference type="Proteomes" id="UP000230821">
    <property type="component" value="Unassembled WGS sequence"/>
</dbReference>
<dbReference type="Gene3D" id="2.50.20.10">
    <property type="entry name" value="Lipoprotein localisation LolA/LolB/LppX"/>
    <property type="match status" value="1"/>
</dbReference>
<comment type="caution">
    <text evidence="3">The sequence shown here is derived from an EMBL/GenBank/DDBJ whole genome shotgun (WGS) entry which is preliminary data.</text>
</comment>
<dbReference type="InterPro" id="IPR033399">
    <property type="entry name" value="TP_0789-like"/>
</dbReference>
<organism evidence="3 4">
    <name type="scientific">candidate division KSB3 bacterium</name>
    <dbReference type="NCBI Taxonomy" id="2044937"/>
    <lineage>
        <taxon>Bacteria</taxon>
        <taxon>candidate division KSB3</taxon>
    </lineage>
</organism>
<dbReference type="AlphaFoldDB" id="A0A2G6K934"/>
<name>A0A2G6K934_9BACT</name>
<keyword evidence="1" id="KW-0732">Signal</keyword>
<evidence type="ECO:0000313" key="4">
    <source>
        <dbReference type="Proteomes" id="UP000230821"/>
    </source>
</evidence>